<dbReference type="InParanoid" id="A0A1B1AMQ2"/>
<dbReference type="PROSITE" id="PS51257">
    <property type="entry name" value="PROKAR_LIPOPROTEIN"/>
    <property type="match status" value="1"/>
</dbReference>
<keyword evidence="1" id="KW-0732">Signal</keyword>
<dbReference type="Proteomes" id="UP000092498">
    <property type="component" value="Chromosome"/>
</dbReference>
<feature type="chain" id="PRO_5008519048" evidence="1">
    <location>
        <begin position="18"/>
        <end position="178"/>
    </location>
</feature>
<gene>
    <name evidence="2" type="ORF">ATE48_19070</name>
</gene>
<accession>A0A1B1AMQ2</accession>
<evidence type="ECO:0000256" key="1">
    <source>
        <dbReference type="SAM" id="SignalP"/>
    </source>
</evidence>
<keyword evidence="3" id="KW-1185">Reference proteome</keyword>
<evidence type="ECO:0000313" key="3">
    <source>
        <dbReference type="Proteomes" id="UP000092498"/>
    </source>
</evidence>
<reference evidence="2 3" key="1">
    <citation type="submission" date="2015-11" db="EMBL/GenBank/DDBJ databases">
        <title>Whole-Genome Sequence of Candidatus Oderbacter manganicum from the National Park Lower Oder Valley, Germany.</title>
        <authorList>
            <person name="Braun B."/>
            <person name="Liere K."/>
            <person name="Szewzyk U."/>
        </authorList>
    </citation>
    <scope>NUCLEOTIDE SEQUENCE [LARGE SCALE GENOMIC DNA]</scope>
    <source>
        <strain evidence="2 3">OTSz_A_272</strain>
    </source>
</reference>
<name>A0A1B1AMQ2_9PROT</name>
<dbReference type="AlphaFoldDB" id="A0A1B1AMQ2"/>
<protein>
    <submittedName>
        <fullName evidence="2">Uncharacterized protein</fullName>
    </submittedName>
</protein>
<evidence type="ECO:0000313" key="2">
    <source>
        <dbReference type="EMBL" id="ANP47849.1"/>
    </source>
</evidence>
<dbReference type="KEGG" id="cbot:ATE48_19070"/>
<dbReference type="EMBL" id="CP013244">
    <property type="protein sequence ID" value="ANP47849.1"/>
    <property type="molecule type" value="Genomic_DNA"/>
</dbReference>
<feature type="signal peptide" evidence="1">
    <location>
        <begin position="1"/>
        <end position="17"/>
    </location>
</feature>
<sequence>MRLAAALLFLIALSACSQGTAETSVAAPRGQYVALSGDYKASSNTARAITGAMIIQRGGVTFSNGVILYTRTLTPRHGGDLIAKNGDSYAAAVVGPGSLSIELRRITEQVTPAGVIGLCGAERPQYVALAYDERATTVTMLVFSGDEPPGPEAVSSRICARFGYAAPEGARTREGVVL</sequence>
<proteinExistence type="predicted"/>
<organism evidence="2 3">
    <name type="scientific">Candidatus Viadribacter manganicus</name>
    <dbReference type="NCBI Taxonomy" id="1759059"/>
    <lineage>
        <taxon>Bacteria</taxon>
        <taxon>Pseudomonadati</taxon>
        <taxon>Pseudomonadota</taxon>
        <taxon>Alphaproteobacteria</taxon>
        <taxon>Hyphomonadales</taxon>
        <taxon>Hyphomonadaceae</taxon>
        <taxon>Candidatus Viadribacter</taxon>
    </lineage>
</organism>